<keyword evidence="3" id="KW-0732">Signal</keyword>
<dbReference type="Proteomes" id="UP001244011">
    <property type="component" value="Unassembled WGS sequence"/>
</dbReference>
<comment type="similarity">
    <text evidence="3">Belongs to the peptidase M28 family.</text>
</comment>
<dbReference type="GO" id="GO:0008270">
    <property type="term" value="F:zinc ion binding"/>
    <property type="evidence" value="ECO:0007669"/>
    <property type="project" value="TreeGrafter"/>
</dbReference>
<dbReference type="Pfam" id="PF04389">
    <property type="entry name" value="Peptidase_M28"/>
    <property type="match status" value="1"/>
</dbReference>
<dbReference type="FunFam" id="3.40.630.10:FF:000074">
    <property type="entry name" value="Peptide hydrolase"/>
    <property type="match status" value="1"/>
</dbReference>
<dbReference type="PANTHER" id="PTHR12283">
    <property type="entry name" value="GLUTAMINYL-PEPTIDE CYCLOTRANSFERASE"/>
    <property type="match status" value="1"/>
</dbReference>
<keyword evidence="3" id="KW-0378">Hydrolase</keyword>
<name>A0AAJ0BZ73_9PEZI</name>
<dbReference type="Gene3D" id="3.40.630.10">
    <property type="entry name" value="Zn peptidases"/>
    <property type="match status" value="1"/>
</dbReference>
<protein>
    <recommendedName>
        <fullName evidence="3">Peptide hydrolase</fullName>
        <ecNumber evidence="3">3.4.-.-</ecNumber>
    </recommendedName>
</protein>
<organism evidence="7 8">
    <name type="scientific">Phialemonium atrogriseum</name>
    <dbReference type="NCBI Taxonomy" id="1093897"/>
    <lineage>
        <taxon>Eukaryota</taxon>
        <taxon>Fungi</taxon>
        <taxon>Dikarya</taxon>
        <taxon>Ascomycota</taxon>
        <taxon>Pezizomycotina</taxon>
        <taxon>Sordariomycetes</taxon>
        <taxon>Sordariomycetidae</taxon>
        <taxon>Cephalothecales</taxon>
        <taxon>Cephalothecaceae</taxon>
        <taxon>Phialemonium</taxon>
    </lineage>
</organism>
<keyword evidence="4" id="KW-0812">Transmembrane</keyword>
<dbReference type="PANTHER" id="PTHR12283:SF6">
    <property type="entry name" value="GLUTAMINYL-PEPTIDE CYCLOTRANSFERASE-RELATED"/>
    <property type="match status" value="1"/>
</dbReference>
<evidence type="ECO:0000256" key="1">
    <source>
        <dbReference type="ARBA" id="ARBA00022679"/>
    </source>
</evidence>
<dbReference type="InterPro" id="IPR040234">
    <property type="entry name" value="QC/QCL"/>
</dbReference>
<keyword evidence="1" id="KW-0808">Transferase</keyword>
<dbReference type="InterPro" id="IPR007484">
    <property type="entry name" value="Peptidase_M28"/>
</dbReference>
<reference evidence="7" key="1">
    <citation type="submission" date="2023-06" db="EMBL/GenBank/DDBJ databases">
        <title>Genome-scale phylogeny and comparative genomics of the fungal order Sordariales.</title>
        <authorList>
            <consortium name="Lawrence Berkeley National Laboratory"/>
            <person name="Hensen N."/>
            <person name="Bonometti L."/>
            <person name="Westerberg I."/>
            <person name="Brannstrom I.O."/>
            <person name="Guillou S."/>
            <person name="Cros-Aarteil S."/>
            <person name="Calhoun S."/>
            <person name="Haridas S."/>
            <person name="Kuo A."/>
            <person name="Mondo S."/>
            <person name="Pangilinan J."/>
            <person name="Riley R."/>
            <person name="Labutti K."/>
            <person name="Andreopoulos B."/>
            <person name="Lipzen A."/>
            <person name="Chen C."/>
            <person name="Yanf M."/>
            <person name="Daum C."/>
            <person name="Ng V."/>
            <person name="Clum A."/>
            <person name="Steindorff A."/>
            <person name="Ohm R."/>
            <person name="Martin F."/>
            <person name="Silar P."/>
            <person name="Natvig D."/>
            <person name="Lalanne C."/>
            <person name="Gautier V."/>
            <person name="Ament-Velasquez S.L."/>
            <person name="Kruys A."/>
            <person name="Hutchinson M.I."/>
            <person name="Powell A.J."/>
            <person name="Barry K."/>
            <person name="Miller A.N."/>
            <person name="Grigoriev I.V."/>
            <person name="Debuchy R."/>
            <person name="Gladieux P."/>
            <person name="Thoren M.H."/>
            <person name="Johannesson H."/>
        </authorList>
    </citation>
    <scope>NUCLEOTIDE SEQUENCE</scope>
    <source>
        <strain evidence="7">8032-3</strain>
    </source>
</reference>
<feature type="chain" id="PRO_5042316424" description="Peptide hydrolase" evidence="3">
    <location>
        <begin position="27"/>
        <end position="675"/>
    </location>
</feature>
<evidence type="ECO:0000313" key="7">
    <source>
        <dbReference type="EMBL" id="KAK1767210.1"/>
    </source>
</evidence>
<feature type="transmembrane region" description="Helical" evidence="4">
    <location>
        <begin position="616"/>
        <end position="635"/>
    </location>
</feature>
<dbReference type="GO" id="GO:0016603">
    <property type="term" value="F:glutaminyl-peptide cyclotransferase activity"/>
    <property type="evidence" value="ECO:0007669"/>
    <property type="project" value="InterPro"/>
</dbReference>
<feature type="transmembrane region" description="Helical" evidence="4">
    <location>
        <begin position="641"/>
        <end position="660"/>
    </location>
</feature>
<keyword evidence="4" id="KW-0472">Membrane</keyword>
<keyword evidence="3" id="KW-0479">Metal-binding</keyword>
<accession>A0AAJ0BZ73</accession>
<dbReference type="EC" id="3.4.-.-" evidence="3"/>
<evidence type="ECO:0000313" key="8">
    <source>
        <dbReference type="Proteomes" id="UP001244011"/>
    </source>
</evidence>
<keyword evidence="3" id="KW-0862">Zinc</keyword>
<feature type="transmembrane region" description="Helical" evidence="4">
    <location>
        <begin position="580"/>
        <end position="604"/>
    </location>
</feature>
<feature type="signal peptide" evidence="3">
    <location>
        <begin position="1"/>
        <end position="26"/>
    </location>
</feature>
<sequence>MATMGRWTSVLGLLVVLHLLYETALSYTPLSEGSLRSLPSGGSDFDIHSGALLAPILIPRVPGTPGSLKVQDHFVSFFKEHLPHWAIEWHNSTSTTPATGDRKVPFSNLIFRRDPPWAAVGDVGRLTLVAHYDSLYKPEGFIGATDSAAPCAILMHVARSIDEALTKKWDAMKANGQTGDGLGEEKGVQIILLDGEEAWVSWSATDSLYGSRALAEAWETTPHAALSTYPNPINSISLFVLLDLLGAAGPRVQSYFPTTHWAYRNLATIEERMRKLELLESKPTAQFLPEKDKTQFGRGFVQDDHVPFMARGVDILHVIPYPFPSVWHTMEDDADHLDIPTVRDWARIMTAFAAEWMDLEGDLPQLPHEKPGKRRLGGKLIETTSRVCYLTFGPDVGYQPRSRAGAAEAASSWGFDEASVAVSSKQGPAGAKAKLSSKAPLSKPIALGSSDTVKVTLTAKDNGKAKRPHQAFVVLREVESGLEAPFPLSVKENGQGTVQISRKDLPVQFLLATKPLKASVIVASFGSAEGLNTPVFDLEIKPDSTTPAPAYEKPVRYGKRPEIAHTFRADPQSPPKIVSLFFALAVLLTVPVLFISWLGLGANLSHLPKAVSQAPLSHAAFLGSIIAMEFVFFLYYSTWNLFQVLPAIGIVGAVAIISGPKALGEVQSRRLAGER</sequence>
<keyword evidence="8" id="KW-1185">Reference proteome</keyword>
<dbReference type="InterPro" id="IPR056790">
    <property type="entry name" value="Ribophorin_II_C"/>
</dbReference>
<dbReference type="GO" id="GO:0006508">
    <property type="term" value="P:proteolysis"/>
    <property type="evidence" value="ECO:0007669"/>
    <property type="project" value="UniProtKB-KW"/>
</dbReference>
<dbReference type="GeneID" id="85309275"/>
<dbReference type="AlphaFoldDB" id="A0AAJ0BZ73"/>
<evidence type="ECO:0000259" key="6">
    <source>
        <dbReference type="Pfam" id="PF25147"/>
    </source>
</evidence>
<dbReference type="SUPFAM" id="SSF53187">
    <property type="entry name" value="Zn-dependent exopeptidases"/>
    <property type="match status" value="1"/>
</dbReference>
<dbReference type="CDD" id="cd03880">
    <property type="entry name" value="M28_QC_like"/>
    <property type="match status" value="1"/>
</dbReference>
<dbReference type="EMBL" id="MU839009">
    <property type="protein sequence ID" value="KAK1767210.1"/>
    <property type="molecule type" value="Genomic_DNA"/>
</dbReference>
<keyword evidence="3" id="KW-0645">Protease</keyword>
<feature type="domain" description="Ribophorin II C-terminal" evidence="6">
    <location>
        <begin position="567"/>
        <end position="670"/>
    </location>
</feature>
<evidence type="ECO:0000259" key="5">
    <source>
        <dbReference type="Pfam" id="PF04389"/>
    </source>
</evidence>
<evidence type="ECO:0000256" key="3">
    <source>
        <dbReference type="RuleBase" id="RU361240"/>
    </source>
</evidence>
<dbReference type="RefSeq" id="XP_060283423.1">
    <property type="nucleotide sequence ID" value="XM_060426088.1"/>
</dbReference>
<gene>
    <name evidence="7" type="ORF">QBC33DRAFT_515371</name>
</gene>
<dbReference type="InterPro" id="IPR037457">
    <property type="entry name" value="M28_QC"/>
</dbReference>
<keyword evidence="4" id="KW-1133">Transmembrane helix</keyword>
<comment type="caution">
    <text evidence="7">The sequence shown here is derived from an EMBL/GenBank/DDBJ whole genome shotgun (WGS) entry which is preliminary data.</text>
</comment>
<evidence type="ECO:0000256" key="2">
    <source>
        <dbReference type="ARBA" id="ARBA00023315"/>
    </source>
</evidence>
<evidence type="ECO:0000256" key="4">
    <source>
        <dbReference type="SAM" id="Phobius"/>
    </source>
</evidence>
<dbReference type="GO" id="GO:0008233">
    <property type="term" value="F:peptidase activity"/>
    <property type="evidence" value="ECO:0007669"/>
    <property type="project" value="UniProtKB-KW"/>
</dbReference>
<proteinExistence type="inferred from homology"/>
<feature type="domain" description="Peptidase M28" evidence="5">
    <location>
        <begin position="125"/>
        <end position="352"/>
    </location>
</feature>
<dbReference type="Pfam" id="PF25147">
    <property type="entry name" value="Ribophorin_II_C"/>
    <property type="match status" value="1"/>
</dbReference>
<keyword evidence="2" id="KW-0012">Acyltransferase</keyword>